<feature type="region of interest" description="Disordered" evidence="6">
    <location>
        <begin position="1"/>
        <end position="42"/>
    </location>
</feature>
<feature type="transmembrane region" description="Helical" evidence="7">
    <location>
        <begin position="230"/>
        <end position="253"/>
    </location>
</feature>
<feature type="transmembrane region" description="Helical" evidence="7">
    <location>
        <begin position="259"/>
        <end position="284"/>
    </location>
</feature>
<dbReference type="CDD" id="cd17323">
    <property type="entry name" value="MFS_Tpo1_MDR_like"/>
    <property type="match status" value="1"/>
</dbReference>
<evidence type="ECO:0000256" key="6">
    <source>
        <dbReference type="SAM" id="MobiDB-lite"/>
    </source>
</evidence>
<keyword evidence="2 7" id="KW-0812">Transmembrane</keyword>
<feature type="transmembrane region" description="Helical" evidence="7">
    <location>
        <begin position="480"/>
        <end position="498"/>
    </location>
</feature>
<evidence type="ECO:0000256" key="1">
    <source>
        <dbReference type="ARBA" id="ARBA00004141"/>
    </source>
</evidence>
<dbReference type="VEuPathDB" id="FungiDB:ASPNIDRAFT2_1188341"/>
<dbReference type="VEuPathDB" id="FungiDB:An18g05430"/>
<dbReference type="OMA" id="GHYETAY"/>
<feature type="compositionally biased region" description="Basic and acidic residues" evidence="6">
    <location>
        <begin position="793"/>
        <end position="803"/>
    </location>
</feature>
<keyword evidence="3 7" id="KW-1133">Transmembrane helix</keyword>
<sequence>MSSAKIPSSDPPAGPGDSKEGPTSTYAQSYAVSGSSEDTIDQVDDLAHIPTRASRASIPSLAQRVTSIGTTGTSDPNYEVDWDDEFDTNNPKNWPFPYKAMGIAILSYNTLIIVLYSTSYTSGESQIAAEFGASTTIVTLGLTLYLIGLAVGSMFMAPLSELYGRKPVCIACLFIFTVLIIPCALAKNLATLLVVRFIAALFGSVMISTAPGMVADIVEDDQRALAMSVWSLGPVNGPVLGPIIGGFVTQYLGWRWMDWIALILSGVALVFSCIMKETYGPIILQKKAARMRKETGDSRWWCRYEQKASLSELLKINLGRPFVMAVTEPICIFWNIYIAIVYGILYLCFTAYPIVFRDIRGWSLGLSGLAFLGIGTGCVITISSEPLIRRLINSHKPDPETGKPPPEAMVAFVCICALLIPAGELWFAWTCSPASIPWIVPILAGVLFGTGNTGVFIYATNYLAGSYGVYAASALAGNSVIRSILGGVLPLVGTYMYAGIGPNWSGTLLGLLEVAIVPIPFIFYKYGYKIREKSVLIRRMQEDKRRLAGKRQHHTQQVENLEKIEEKETMEPNQPSYTLINMWSWFGGSAAQKRKDAPKNAILMLREQLDMLQKREKHLENLMEEQDAIARKNVTSNKAAAKNALRRKKVHEKNLEQTTAQIVQLEQQIYSIEAANINQETLKAMEAAGAAMAKIHGSMTIDKVDETMDTLREQHQLSTEIATAITSTSLVDQPDEADLEEELEGLEQEAMDERMLNTGTVPVADQLNRLPPAANGEIKSKPQTEEEDEEAELEKLRAEMAMG</sequence>
<dbReference type="GO" id="GO:0140115">
    <property type="term" value="P:export across plasma membrane"/>
    <property type="evidence" value="ECO:0007669"/>
    <property type="project" value="UniProtKB-ARBA"/>
</dbReference>
<dbReference type="Pfam" id="PF03357">
    <property type="entry name" value="Snf7"/>
    <property type="match status" value="1"/>
</dbReference>
<dbReference type="Gene3D" id="1.20.1250.20">
    <property type="entry name" value="MFS general substrate transporter like domains"/>
    <property type="match status" value="1"/>
</dbReference>
<dbReference type="Proteomes" id="UP000068243">
    <property type="component" value="Unassembled WGS sequence"/>
</dbReference>
<dbReference type="PANTHER" id="PTHR23502:SF12">
    <property type="entry name" value="MULTIDRUG TRANSPORTER, PUTATIVE (AFU_ORTHOLOGUE AFUA_1G06440)-RELATED"/>
    <property type="match status" value="1"/>
</dbReference>
<dbReference type="AlphaFoldDB" id="A0A100INX2"/>
<dbReference type="PaxDb" id="5061-CADANGAP00013913"/>
<feature type="compositionally biased region" description="Polar residues" evidence="6">
    <location>
        <begin position="21"/>
        <end position="37"/>
    </location>
</feature>
<gene>
    <name evidence="9" type="ORF">ABL_07086</name>
</gene>
<evidence type="ECO:0000256" key="4">
    <source>
        <dbReference type="ARBA" id="ARBA00023136"/>
    </source>
</evidence>
<evidence type="ECO:0000259" key="8">
    <source>
        <dbReference type="PROSITE" id="PS50850"/>
    </source>
</evidence>
<dbReference type="PROSITE" id="PS00216">
    <property type="entry name" value="SUGAR_TRANSPORT_1"/>
    <property type="match status" value="1"/>
</dbReference>
<feature type="transmembrane region" description="Helical" evidence="7">
    <location>
        <begin position="100"/>
        <end position="119"/>
    </location>
</feature>
<dbReference type="EMBL" id="BCMY01000012">
    <property type="protein sequence ID" value="GAQ44425.1"/>
    <property type="molecule type" value="Genomic_DNA"/>
</dbReference>
<evidence type="ECO:0000256" key="2">
    <source>
        <dbReference type="ARBA" id="ARBA00022692"/>
    </source>
</evidence>
<dbReference type="GO" id="GO:0007034">
    <property type="term" value="P:vacuolar transport"/>
    <property type="evidence" value="ECO:0007669"/>
    <property type="project" value="InterPro"/>
</dbReference>
<dbReference type="Pfam" id="PF07690">
    <property type="entry name" value="MFS_1"/>
    <property type="match status" value="1"/>
</dbReference>
<comment type="caution">
    <text evidence="9">The sequence shown here is derived from an EMBL/GenBank/DDBJ whole genome shotgun (WGS) entry which is preliminary data.</text>
</comment>
<dbReference type="Gene3D" id="1.10.287.1060">
    <property type="entry name" value="ESAT-6-like"/>
    <property type="match status" value="1"/>
</dbReference>
<feature type="transmembrane region" description="Helical" evidence="7">
    <location>
        <begin position="168"/>
        <end position="187"/>
    </location>
</feature>
<dbReference type="GO" id="GO:0022857">
    <property type="term" value="F:transmembrane transporter activity"/>
    <property type="evidence" value="ECO:0007669"/>
    <property type="project" value="InterPro"/>
</dbReference>
<keyword evidence="5" id="KW-0175">Coiled coil</keyword>
<feature type="transmembrane region" description="Helical" evidence="7">
    <location>
        <begin position="504"/>
        <end position="524"/>
    </location>
</feature>
<feature type="transmembrane region" description="Helical" evidence="7">
    <location>
        <begin position="409"/>
        <end position="429"/>
    </location>
</feature>
<evidence type="ECO:0000256" key="3">
    <source>
        <dbReference type="ARBA" id="ARBA00022989"/>
    </source>
</evidence>
<feature type="region of interest" description="Disordered" evidence="6">
    <location>
        <begin position="766"/>
        <end position="803"/>
    </location>
</feature>
<accession>A0A100INX2</accession>
<dbReference type="VEuPathDB" id="FungiDB:ATCC64974_107580"/>
<dbReference type="GO" id="GO:0042908">
    <property type="term" value="P:xenobiotic transport"/>
    <property type="evidence" value="ECO:0007669"/>
    <property type="project" value="UniProtKB-ARBA"/>
</dbReference>
<feature type="coiled-coil region" evidence="5">
    <location>
        <begin position="602"/>
        <end position="675"/>
    </location>
</feature>
<feature type="transmembrane region" description="Helical" evidence="7">
    <location>
        <begin position="330"/>
        <end position="352"/>
    </location>
</feature>
<feature type="transmembrane region" description="Helical" evidence="7">
    <location>
        <begin position="435"/>
        <end position="459"/>
    </location>
</feature>
<dbReference type="PANTHER" id="PTHR23502">
    <property type="entry name" value="MAJOR FACILITATOR SUPERFAMILY"/>
    <property type="match status" value="1"/>
</dbReference>
<feature type="domain" description="Major facilitator superfamily (MFS) profile" evidence="8">
    <location>
        <begin position="95"/>
        <end position="530"/>
    </location>
</feature>
<feature type="transmembrane region" description="Helical" evidence="7">
    <location>
        <begin position="131"/>
        <end position="156"/>
    </location>
</feature>
<dbReference type="SUPFAM" id="SSF103473">
    <property type="entry name" value="MFS general substrate transporter"/>
    <property type="match status" value="1"/>
</dbReference>
<dbReference type="VEuPathDB" id="FungiDB:M747DRAFT_292298"/>
<organism evidence="9 10">
    <name type="scientific">Aspergillus niger</name>
    <dbReference type="NCBI Taxonomy" id="5061"/>
    <lineage>
        <taxon>Eukaryota</taxon>
        <taxon>Fungi</taxon>
        <taxon>Dikarya</taxon>
        <taxon>Ascomycota</taxon>
        <taxon>Pezizomycotina</taxon>
        <taxon>Eurotiomycetes</taxon>
        <taxon>Eurotiomycetidae</taxon>
        <taxon>Eurotiales</taxon>
        <taxon>Aspergillaceae</taxon>
        <taxon>Aspergillus</taxon>
        <taxon>Aspergillus subgen. Circumdati</taxon>
    </lineage>
</organism>
<dbReference type="VEuPathDB" id="FungiDB:ASPNIDRAFT2_1096714"/>
<reference evidence="10" key="1">
    <citation type="journal article" date="2016" name="Genome Announc.">
        <title>Draft genome sequence of Aspergillus niger strain An76.</title>
        <authorList>
            <person name="Gong W."/>
            <person name="Cheng Z."/>
            <person name="Zhang H."/>
            <person name="Liu L."/>
            <person name="Gao P."/>
            <person name="Wang L."/>
        </authorList>
    </citation>
    <scope>NUCLEOTIDE SEQUENCE [LARGE SCALE GENOMIC DNA]</scope>
    <source>
        <strain evidence="10">An76</strain>
    </source>
</reference>
<dbReference type="InterPro" id="IPR036259">
    <property type="entry name" value="MFS_trans_sf"/>
</dbReference>
<evidence type="ECO:0000256" key="7">
    <source>
        <dbReference type="SAM" id="Phobius"/>
    </source>
</evidence>
<keyword evidence="4 7" id="KW-0472">Membrane</keyword>
<name>A0A100INX2_ASPNG</name>
<proteinExistence type="predicted"/>
<comment type="subcellular location">
    <subcellularLocation>
        <location evidence="1">Membrane</location>
        <topology evidence="1">Multi-pass membrane protein</topology>
    </subcellularLocation>
</comment>
<dbReference type="InterPro" id="IPR005024">
    <property type="entry name" value="Snf7_fam"/>
</dbReference>
<dbReference type="OrthoDB" id="3365399at2759"/>
<dbReference type="InterPro" id="IPR011701">
    <property type="entry name" value="MFS"/>
</dbReference>
<dbReference type="VEuPathDB" id="FungiDB:An18g05450"/>
<dbReference type="GO" id="GO:0005886">
    <property type="term" value="C:plasma membrane"/>
    <property type="evidence" value="ECO:0007669"/>
    <property type="project" value="TreeGrafter"/>
</dbReference>
<dbReference type="VEuPathDB" id="FungiDB:M747DRAFT_87818"/>
<dbReference type="FunFam" id="1.20.1250.20:FF:000011">
    <property type="entry name" value="MFS multidrug transporter, putative"/>
    <property type="match status" value="1"/>
</dbReference>
<feature type="transmembrane region" description="Helical" evidence="7">
    <location>
        <begin position="364"/>
        <end position="388"/>
    </location>
</feature>
<protein>
    <submittedName>
        <fullName evidence="9">MFS multidrug transporter</fullName>
    </submittedName>
</protein>
<evidence type="ECO:0000313" key="9">
    <source>
        <dbReference type="EMBL" id="GAQ44425.1"/>
    </source>
</evidence>
<dbReference type="VEuPathDB" id="FungiDB:ATCC64974_107570"/>
<evidence type="ECO:0000256" key="5">
    <source>
        <dbReference type="SAM" id="Coils"/>
    </source>
</evidence>
<evidence type="ECO:0000313" key="10">
    <source>
        <dbReference type="Proteomes" id="UP000068243"/>
    </source>
</evidence>
<dbReference type="PROSITE" id="PS50850">
    <property type="entry name" value="MFS"/>
    <property type="match status" value="1"/>
</dbReference>
<feature type="transmembrane region" description="Helical" evidence="7">
    <location>
        <begin position="193"/>
        <end position="218"/>
    </location>
</feature>
<dbReference type="InterPro" id="IPR005829">
    <property type="entry name" value="Sugar_transporter_CS"/>
</dbReference>
<dbReference type="InterPro" id="IPR020846">
    <property type="entry name" value="MFS_dom"/>
</dbReference>